<dbReference type="OrthoDB" id="8063574at2759"/>
<sequence length="146" mass="16528">MEKLTNPEESSNAITVQMDVHHRHCSQLSASVTTRSHVCVNETQATSYLSPIHRGHPKTAAERMQEYRARKKKKTLLVNHQKHKKSGAERAREYRIRKKAKIQSADSTMEISTNPEESSNAVQVEVRHRHCSELSASNTPTSHGHP</sequence>
<dbReference type="EMBL" id="CAKXAJ010005306">
    <property type="protein sequence ID" value="CAH2209103.1"/>
    <property type="molecule type" value="Genomic_DNA"/>
</dbReference>
<feature type="region of interest" description="Disordered" evidence="1">
    <location>
        <begin position="99"/>
        <end position="127"/>
    </location>
</feature>
<keyword evidence="3" id="KW-1185">Reference proteome</keyword>
<comment type="caution">
    <text evidence="2">The sequence shown here is derived from an EMBL/GenBank/DDBJ whole genome shotgun (WGS) entry which is preliminary data.</text>
</comment>
<accession>A0A8S4QHL5</accession>
<gene>
    <name evidence="2" type="primary">jg24237</name>
    <name evidence="2" type="ORF">PAEG_LOCUS1505</name>
</gene>
<evidence type="ECO:0000313" key="2">
    <source>
        <dbReference type="EMBL" id="CAH2209103.1"/>
    </source>
</evidence>
<feature type="non-terminal residue" evidence="2">
    <location>
        <position position="146"/>
    </location>
</feature>
<proteinExistence type="predicted"/>
<evidence type="ECO:0000313" key="3">
    <source>
        <dbReference type="Proteomes" id="UP000838756"/>
    </source>
</evidence>
<organism evidence="2 3">
    <name type="scientific">Pararge aegeria aegeria</name>
    <dbReference type="NCBI Taxonomy" id="348720"/>
    <lineage>
        <taxon>Eukaryota</taxon>
        <taxon>Metazoa</taxon>
        <taxon>Ecdysozoa</taxon>
        <taxon>Arthropoda</taxon>
        <taxon>Hexapoda</taxon>
        <taxon>Insecta</taxon>
        <taxon>Pterygota</taxon>
        <taxon>Neoptera</taxon>
        <taxon>Endopterygota</taxon>
        <taxon>Lepidoptera</taxon>
        <taxon>Glossata</taxon>
        <taxon>Ditrysia</taxon>
        <taxon>Papilionoidea</taxon>
        <taxon>Nymphalidae</taxon>
        <taxon>Satyrinae</taxon>
        <taxon>Satyrini</taxon>
        <taxon>Parargina</taxon>
        <taxon>Pararge</taxon>
    </lineage>
</organism>
<reference evidence="2" key="1">
    <citation type="submission" date="2022-03" db="EMBL/GenBank/DDBJ databases">
        <authorList>
            <person name="Lindestad O."/>
        </authorList>
    </citation>
    <scope>NUCLEOTIDE SEQUENCE</scope>
</reference>
<protein>
    <submittedName>
        <fullName evidence="2">Jg24237 protein</fullName>
    </submittedName>
</protein>
<name>A0A8S4QHL5_9NEOP</name>
<evidence type="ECO:0000256" key="1">
    <source>
        <dbReference type="SAM" id="MobiDB-lite"/>
    </source>
</evidence>
<dbReference type="Proteomes" id="UP000838756">
    <property type="component" value="Unassembled WGS sequence"/>
</dbReference>
<dbReference type="AlphaFoldDB" id="A0A8S4QHL5"/>
<feature type="compositionally biased region" description="Polar residues" evidence="1">
    <location>
        <begin position="104"/>
        <end position="122"/>
    </location>
</feature>